<name>A0A2G6KF66_9BACT</name>
<gene>
    <name evidence="3" type="ORF">CSA56_07820</name>
</gene>
<dbReference type="SUPFAM" id="SSF53850">
    <property type="entry name" value="Periplasmic binding protein-like II"/>
    <property type="match status" value="1"/>
</dbReference>
<dbReference type="AlphaFoldDB" id="A0A2G6KF66"/>
<dbReference type="PANTHER" id="PTHR43649:SF29">
    <property type="entry name" value="OSMOPROTECTIVE COMPOUNDS-BINDING PROTEIN GGTB"/>
    <property type="match status" value="1"/>
</dbReference>
<dbReference type="InterPro" id="IPR050490">
    <property type="entry name" value="Bact_solute-bd_prot1"/>
</dbReference>
<reference evidence="3 4" key="1">
    <citation type="submission" date="2017-10" db="EMBL/GenBank/DDBJ databases">
        <title>Novel microbial diversity and functional potential in the marine mammal oral microbiome.</title>
        <authorList>
            <person name="Dudek N.K."/>
            <person name="Sun C.L."/>
            <person name="Burstein D."/>
            <person name="Kantor R.S."/>
            <person name="Aliaga Goltsman D.S."/>
            <person name="Bik E.M."/>
            <person name="Thomas B.C."/>
            <person name="Banfield J.F."/>
            <person name="Relman D.A."/>
        </authorList>
    </citation>
    <scope>NUCLEOTIDE SEQUENCE [LARGE SCALE GENOMIC DNA]</scope>
    <source>
        <strain evidence="3">DOLJORAL78_47_16</strain>
    </source>
</reference>
<comment type="similarity">
    <text evidence="1">Belongs to the bacterial solute-binding protein 1 family.</text>
</comment>
<dbReference type="Pfam" id="PF01547">
    <property type="entry name" value="SBP_bac_1"/>
    <property type="match status" value="1"/>
</dbReference>
<evidence type="ECO:0000313" key="3">
    <source>
        <dbReference type="EMBL" id="PIE34285.1"/>
    </source>
</evidence>
<organism evidence="3 4">
    <name type="scientific">candidate division KSB3 bacterium</name>
    <dbReference type="NCBI Taxonomy" id="2044937"/>
    <lineage>
        <taxon>Bacteria</taxon>
        <taxon>candidate division KSB3</taxon>
    </lineage>
</organism>
<dbReference type="Gene3D" id="3.40.190.10">
    <property type="entry name" value="Periplasmic binding protein-like II"/>
    <property type="match status" value="1"/>
</dbReference>
<evidence type="ECO:0000256" key="1">
    <source>
        <dbReference type="ARBA" id="ARBA00008520"/>
    </source>
</evidence>
<comment type="caution">
    <text evidence="3">The sequence shown here is derived from an EMBL/GenBank/DDBJ whole genome shotgun (WGS) entry which is preliminary data.</text>
</comment>
<dbReference type="Proteomes" id="UP000230821">
    <property type="component" value="Unassembled WGS sequence"/>
</dbReference>
<protein>
    <submittedName>
        <fullName evidence="3">ABC transporter substrate-binding protein</fullName>
    </submittedName>
</protein>
<evidence type="ECO:0000256" key="2">
    <source>
        <dbReference type="ARBA" id="ARBA00022448"/>
    </source>
</evidence>
<evidence type="ECO:0000313" key="4">
    <source>
        <dbReference type="Proteomes" id="UP000230821"/>
    </source>
</evidence>
<accession>A0A2G6KF66</accession>
<dbReference type="PANTHER" id="PTHR43649">
    <property type="entry name" value="ARABINOSE-BINDING PROTEIN-RELATED"/>
    <property type="match status" value="1"/>
</dbReference>
<dbReference type="EMBL" id="PDSK01000090">
    <property type="protein sequence ID" value="PIE34285.1"/>
    <property type="molecule type" value="Genomic_DNA"/>
</dbReference>
<proteinExistence type="inferred from homology"/>
<dbReference type="InterPro" id="IPR006059">
    <property type="entry name" value="SBP"/>
</dbReference>
<sequence>MSYAGRRNPGKMIFTGGRAMKSHHISLLLLALALLAIFGVHDSEAEQVTLVIMAPWAAEELEGFKPVMEAFEAQNPDIKLEYRSGKPEDTSTILANQFAIGKTPVDVVDTPWQWYILEQAKKGHIMDVTDVIDPQDFLPGAIDRVMADGKIYGASSLGGVTTPEYRKSFFQEHGLKDPKVLKDWDEFIALLDEIKKVPGVKGPIGSGGGIGWPFTSVVENWIITFGGPAMHKGLTEGTISWQSPEVKAVLKDKLLPLLQNGYFGEPDEFEAVLQAMWKGNHGVYVGDSTDSMSISPAEDRGIFLFPGQEGVVFWHDYWFMPKYTKHPEEAKRLFKFLATEGQAIQIKAGGRVSTYAKVPPEDYPAPEREVFQAIEGKTVLPDMDDSLGGKFQATIWDQLGLLWANPTEDTLDAILAELDKATEETLAKK</sequence>
<keyword evidence="2" id="KW-0813">Transport</keyword>